<proteinExistence type="inferred from homology"/>
<dbReference type="PANTHER" id="PTHR33362">
    <property type="entry name" value="SIALIC ACID TRAP TRANSPORTER PERMEASE PROTEIN SIAT-RELATED"/>
    <property type="match status" value="1"/>
</dbReference>
<dbReference type="AlphaFoldDB" id="A0A4R1GPJ2"/>
<comment type="caution">
    <text evidence="9">The sequence shown here is derived from an EMBL/GenBank/DDBJ whole genome shotgun (WGS) entry which is preliminary data.</text>
</comment>
<dbReference type="Proteomes" id="UP000294546">
    <property type="component" value="Unassembled WGS sequence"/>
</dbReference>
<dbReference type="Pfam" id="PF06808">
    <property type="entry name" value="DctM"/>
    <property type="match status" value="1"/>
</dbReference>
<keyword evidence="4 7" id="KW-0812">Transmembrane</keyword>
<dbReference type="InterPro" id="IPR004681">
    <property type="entry name" value="TRAP_DctM"/>
</dbReference>
<organism evidence="9 10">
    <name type="scientific">Marinobacterium mangrovicola</name>
    <dbReference type="NCBI Taxonomy" id="1476959"/>
    <lineage>
        <taxon>Bacteria</taxon>
        <taxon>Pseudomonadati</taxon>
        <taxon>Pseudomonadota</taxon>
        <taxon>Gammaproteobacteria</taxon>
        <taxon>Oceanospirillales</taxon>
        <taxon>Oceanospirillaceae</taxon>
        <taxon>Marinobacterium</taxon>
    </lineage>
</organism>
<keyword evidence="2" id="KW-1003">Cell membrane</keyword>
<comment type="subunit">
    <text evidence="7">The complex comprises the extracytoplasmic solute receptor protein and the two transmembrane proteins.</text>
</comment>
<dbReference type="PIRSF" id="PIRSF006066">
    <property type="entry name" value="HI0050"/>
    <property type="match status" value="1"/>
</dbReference>
<feature type="transmembrane region" description="Helical" evidence="7">
    <location>
        <begin position="60"/>
        <end position="80"/>
    </location>
</feature>
<feature type="transmembrane region" description="Helical" evidence="7">
    <location>
        <begin position="141"/>
        <end position="167"/>
    </location>
</feature>
<dbReference type="NCBIfam" id="TIGR00786">
    <property type="entry name" value="dctM"/>
    <property type="match status" value="1"/>
</dbReference>
<feature type="transmembrane region" description="Helical" evidence="7">
    <location>
        <begin position="218"/>
        <end position="242"/>
    </location>
</feature>
<keyword evidence="7" id="KW-0813">Transport</keyword>
<dbReference type="InterPro" id="IPR010656">
    <property type="entry name" value="DctM"/>
</dbReference>
<feature type="transmembrane region" description="Helical" evidence="7">
    <location>
        <begin position="311"/>
        <end position="333"/>
    </location>
</feature>
<keyword evidence="6 7" id="KW-0472">Membrane</keyword>
<comment type="subcellular location">
    <subcellularLocation>
        <location evidence="1 7">Cell inner membrane</location>
        <topology evidence="1 7">Multi-pass membrane protein</topology>
    </subcellularLocation>
</comment>
<evidence type="ECO:0000259" key="8">
    <source>
        <dbReference type="Pfam" id="PF06808"/>
    </source>
</evidence>
<evidence type="ECO:0000313" key="9">
    <source>
        <dbReference type="EMBL" id="TCK09331.1"/>
    </source>
</evidence>
<feature type="transmembrane region" description="Helical" evidence="7">
    <location>
        <begin position="6"/>
        <end position="39"/>
    </location>
</feature>
<feature type="transmembrane region" description="Helical" evidence="7">
    <location>
        <begin position="173"/>
        <end position="197"/>
    </location>
</feature>
<sequence length="433" mass="45784">MAPEIIGVIGFVSLLLLIAFRVPVAIAMGIVGLVGGYIINGPDSIGFVLGATPFETVFPYGLSVVPLFILMGAFATHAGLSGSLYKAIYTWIGHFRGGLAIATVGACGAFGAICGSSLATAATMTKVSMPEMRKRGYDEGLASASIAAGGTLGVLIPPSIIIIIYAILTEASIGKLFAAALLPGCLAVILYMLAISIRTWLNPALGPRGERRSWGERIAALVSIWHIVVLFVLVIGGIYVGWFSPTEAASVGVFGAFFLALTVGRIGLGTFLGCLKETAATSGMIFLILIGTAVFNFFIETTMLPTLLADWIVSSSLSPMAILLCILLFYVILGCFMDSLSMILLTLPVLFPVVQALNFDVIWFGIVVLSVVEIGLITPPVGMNLFVIMAAYPEIRLKSLYLGVIPFLLADVVRVTLLILFPALTLWLPSLIV</sequence>
<gene>
    <name evidence="9" type="ORF">CLV83_1437</name>
</gene>
<keyword evidence="3 7" id="KW-0997">Cell inner membrane</keyword>
<keyword evidence="5 7" id="KW-1133">Transmembrane helix</keyword>
<evidence type="ECO:0000256" key="4">
    <source>
        <dbReference type="ARBA" id="ARBA00022692"/>
    </source>
</evidence>
<protein>
    <recommendedName>
        <fullName evidence="7">TRAP transporter large permease protein</fullName>
    </recommendedName>
</protein>
<feature type="transmembrane region" description="Helical" evidence="7">
    <location>
        <begin position="100"/>
        <end position="121"/>
    </location>
</feature>
<feature type="domain" description="TRAP C4-dicarboxylate transport system permease DctM subunit" evidence="8">
    <location>
        <begin position="11"/>
        <end position="424"/>
    </location>
</feature>
<evidence type="ECO:0000256" key="7">
    <source>
        <dbReference type="RuleBase" id="RU369079"/>
    </source>
</evidence>
<dbReference type="RefSeq" id="WP_132289459.1">
    <property type="nucleotide sequence ID" value="NZ_SMFU01000007.1"/>
</dbReference>
<evidence type="ECO:0000256" key="6">
    <source>
        <dbReference type="ARBA" id="ARBA00023136"/>
    </source>
</evidence>
<reference evidence="9 10" key="1">
    <citation type="submission" date="2019-03" db="EMBL/GenBank/DDBJ databases">
        <title>Genomic Encyclopedia of Archaeal and Bacterial Type Strains, Phase II (KMG-II): from individual species to whole genera.</title>
        <authorList>
            <person name="Goeker M."/>
        </authorList>
    </citation>
    <scope>NUCLEOTIDE SEQUENCE [LARGE SCALE GENOMIC DNA]</scope>
    <source>
        <strain evidence="9 10">DSM 27697</strain>
    </source>
</reference>
<evidence type="ECO:0000256" key="2">
    <source>
        <dbReference type="ARBA" id="ARBA00022475"/>
    </source>
</evidence>
<feature type="transmembrane region" description="Helical" evidence="7">
    <location>
        <begin position="280"/>
        <end position="299"/>
    </location>
</feature>
<dbReference type="GO" id="GO:0005886">
    <property type="term" value="C:plasma membrane"/>
    <property type="evidence" value="ECO:0007669"/>
    <property type="project" value="UniProtKB-SubCell"/>
</dbReference>
<dbReference type="GO" id="GO:0022857">
    <property type="term" value="F:transmembrane transporter activity"/>
    <property type="evidence" value="ECO:0007669"/>
    <property type="project" value="UniProtKB-UniRule"/>
</dbReference>
<feature type="transmembrane region" description="Helical" evidence="7">
    <location>
        <begin position="363"/>
        <end position="388"/>
    </location>
</feature>
<evidence type="ECO:0000256" key="3">
    <source>
        <dbReference type="ARBA" id="ARBA00022519"/>
    </source>
</evidence>
<dbReference type="EMBL" id="SMFU01000007">
    <property type="protein sequence ID" value="TCK09331.1"/>
    <property type="molecule type" value="Genomic_DNA"/>
</dbReference>
<dbReference type="OrthoDB" id="9796052at2"/>
<feature type="transmembrane region" description="Helical" evidence="7">
    <location>
        <begin position="340"/>
        <end position="357"/>
    </location>
</feature>
<evidence type="ECO:0000313" key="10">
    <source>
        <dbReference type="Proteomes" id="UP000294546"/>
    </source>
</evidence>
<feature type="transmembrane region" description="Helical" evidence="7">
    <location>
        <begin position="400"/>
        <end position="428"/>
    </location>
</feature>
<name>A0A4R1GPJ2_9GAMM</name>
<feature type="transmembrane region" description="Helical" evidence="7">
    <location>
        <begin position="248"/>
        <end position="268"/>
    </location>
</feature>
<evidence type="ECO:0000256" key="5">
    <source>
        <dbReference type="ARBA" id="ARBA00022989"/>
    </source>
</evidence>
<keyword evidence="10" id="KW-1185">Reference proteome</keyword>
<accession>A0A4R1GPJ2</accession>
<dbReference type="PANTHER" id="PTHR33362:SF5">
    <property type="entry name" value="C4-DICARBOXYLATE TRAP TRANSPORTER LARGE PERMEASE PROTEIN DCTM"/>
    <property type="match status" value="1"/>
</dbReference>
<comment type="function">
    <text evidence="7">Part of the tripartite ATP-independent periplasmic (TRAP) transport system.</text>
</comment>
<comment type="similarity">
    <text evidence="7">Belongs to the TRAP transporter large permease family.</text>
</comment>
<evidence type="ECO:0000256" key="1">
    <source>
        <dbReference type="ARBA" id="ARBA00004429"/>
    </source>
</evidence>